<dbReference type="Gene3D" id="2.30.30.60">
    <property type="match status" value="1"/>
</dbReference>
<evidence type="ECO:0000256" key="3">
    <source>
        <dbReference type="ARBA" id="ARBA00022692"/>
    </source>
</evidence>
<feature type="domain" description="Mechanosensitive ion channel MscS" evidence="9">
    <location>
        <begin position="306"/>
        <end position="371"/>
    </location>
</feature>
<evidence type="ECO:0000256" key="6">
    <source>
        <dbReference type="ARBA" id="ARBA00023136"/>
    </source>
</evidence>
<dbReference type="AlphaFoldDB" id="A0AAD3TFS3"/>
<comment type="subcellular location">
    <subcellularLocation>
        <location evidence="1">Membrane</location>
        <topology evidence="1">Multi-pass membrane protein</topology>
    </subcellularLocation>
</comment>
<feature type="transmembrane region" description="Helical" evidence="8">
    <location>
        <begin position="16"/>
        <end position="37"/>
    </location>
</feature>
<dbReference type="PANTHER" id="PTHR31618:SF7">
    <property type="entry name" value="MECHANOSENSITIVE ION CHANNEL PROTEIN"/>
    <property type="match status" value="1"/>
</dbReference>
<feature type="transmembrane region" description="Helical" evidence="8">
    <location>
        <begin position="262"/>
        <end position="279"/>
    </location>
</feature>
<evidence type="ECO:0000256" key="4">
    <source>
        <dbReference type="ARBA" id="ARBA00022989"/>
    </source>
</evidence>
<sequence>MFHYIRANWDTSNTDIIFHIVKWSLTSLLIFSFCWLLKTVLLLKWEAHAVYNRFRDRILRAGFQLYFLACISGTYWDIFKPKEKGEAEKNGHGRNGHEPEKTELPENMRGLERKPTIEKTNVERVKSKKEMEEENRFIKDIKRHMLSEEATTYDIKHMAKKFVTLAKLSSRDQDDDIFEILEECQKNFPHDHGDISKEDLLKFEVDENEAELLYVELQGENHSATVSYETLEKWMVRAHKNCLALGYTLIDAKEVVNCLNKLMSGVVIIAVILSWLFLMKIATTKLIVLIASPLLAATFIFGDTCKTLFEGIIFAFVRHPFDVGDRCIIDGIEMEVKQLGILSTTFLKIGGREESIYPNSVLVTKPIDNLKGDPDPNDCIELNLDPTTDKSQIDELEKKIKKYLELDRGVKYDDYCRTVIKGIENNIRTAVHFKHTMSTLDVTHSQCYEKKNKQRSELLLELKQFLQDLNIKATTN</sequence>
<keyword evidence="3 8" id="KW-0812">Transmembrane</keyword>
<feature type="transmembrane region" description="Helical" evidence="8">
    <location>
        <begin position="286"/>
        <end position="302"/>
    </location>
</feature>
<evidence type="ECO:0000259" key="9">
    <source>
        <dbReference type="Pfam" id="PF00924"/>
    </source>
</evidence>
<dbReference type="InterPro" id="IPR023408">
    <property type="entry name" value="MscS_beta-dom_sf"/>
</dbReference>
<dbReference type="GO" id="GO:0008381">
    <property type="term" value="F:mechanosensitive monoatomic ion channel activity"/>
    <property type="evidence" value="ECO:0007669"/>
    <property type="project" value="TreeGrafter"/>
</dbReference>
<evidence type="ECO:0000313" key="10">
    <source>
        <dbReference type="EMBL" id="GMH29133.1"/>
    </source>
</evidence>
<comment type="similarity">
    <text evidence="2">Belongs to the MscS (TC 1.A.23) family.</text>
</comment>
<dbReference type="GO" id="GO:0005886">
    <property type="term" value="C:plasma membrane"/>
    <property type="evidence" value="ECO:0007669"/>
    <property type="project" value="TreeGrafter"/>
</dbReference>
<gene>
    <name evidence="10" type="ORF">Nepgr_030976</name>
</gene>
<keyword evidence="5" id="KW-0406">Ion transport</keyword>
<organism evidence="10 11">
    <name type="scientific">Nepenthes gracilis</name>
    <name type="common">Slender pitcher plant</name>
    <dbReference type="NCBI Taxonomy" id="150966"/>
    <lineage>
        <taxon>Eukaryota</taxon>
        <taxon>Viridiplantae</taxon>
        <taxon>Streptophyta</taxon>
        <taxon>Embryophyta</taxon>
        <taxon>Tracheophyta</taxon>
        <taxon>Spermatophyta</taxon>
        <taxon>Magnoliopsida</taxon>
        <taxon>eudicotyledons</taxon>
        <taxon>Gunneridae</taxon>
        <taxon>Pentapetalae</taxon>
        <taxon>Caryophyllales</taxon>
        <taxon>Nepenthaceae</taxon>
        <taxon>Nepenthes</taxon>
    </lineage>
</organism>
<keyword evidence="6 8" id="KW-0472">Membrane</keyword>
<name>A0AAD3TFS3_NEPGR</name>
<proteinExistence type="inferred from homology"/>
<dbReference type="EMBL" id="BSYO01000035">
    <property type="protein sequence ID" value="GMH29133.1"/>
    <property type="molecule type" value="Genomic_DNA"/>
</dbReference>
<dbReference type="GO" id="GO:0006820">
    <property type="term" value="P:monoatomic anion transport"/>
    <property type="evidence" value="ECO:0007669"/>
    <property type="project" value="TreeGrafter"/>
</dbReference>
<evidence type="ECO:0000256" key="7">
    <source>
        <dbReference type="ARBA" id="ARBA00023303"/>
    </source>
</evidence>
<evidence type="ECO:0000256" key="2">
    <source>
        <dbReference type="ARBA" id="ARBA00008017"/>
    </source>
</evidence>
<reference evidence="10" key="1">
    <citation type="submission" date="2023-05" db="EMBL/GenBank/DDBJ databases">
        <title>Nepenthes gracilis genome sequencing.</title>
        <authorList>
            <person name="Fukushima K."/>
        </authorList>
    </citation>
    <scope>NUCLEOTIDE SEQUENCE</scope>
    <source>
        <strain evidence="10">SING2019-196</strain>
    </source>
</reference>
<feature type="transmembrane region" description="Helical" evidence="8">
    <location>
        <begin position="58"/>
        <end position="76"/>
    </location>
</feature>
<keyword evidence="4 8" id="KW-1133">Transmembrane helix</keyword>
<evidence type="ECO:0000313" key="11">
    <source>
        <dbReference type="Proteomes" id="UP001279734"/>
    </source>
</evidence>
<dbReference type="SUPFAM" id="SSF50182">
    <property type="entry name" value="Sm-like ribonucleoproteins"/>
    <property type="match status" value="1"/>
</dbReference>
<comment type="caution">
    <text evidence="10">The sequence shown here is derived from an EMBL/GenBank/DDBJ whole genome shotgun (WGS) entry which is preliminary data.</text>
</comment>
<keyword evidence="7" id="KW-0407">Ion channel</keyword>
<dbReference type="InterPro" id="IPR006685">
    <property type="entry name" value="MscS_channel_2nd"/>
</dbReference>
<evidence type="ECO:0000256" key="1">
    <source>
        <dbReference type="ARBA" id="ARBA00004141"/>
    </source>
</evidence>
<dbReference type="Proteomes" id="UP001279734">
    <property type="component" value="Unassembled WGS sequence"/>
</dbReference>
<dbReference type="InterPro" id="IPR010920">
    <property type="entry name" value="LSM_dom_sf"/>
</dbReference>
<evidence type="ECO:0000256" key="8">
    <source>
        <dbReference type="SAM" id="Phobius"/>
    </source>
</evidence>
<accession>A0AAD3TFS3</accession>
<dbReference type="InterPro" id="IPR016688">
    <property type="entry name" value="MscS-like_plants/fungi"/>
</dbReference>
<evidence type="ECO:0000256" key="5">
    <source>
        <dbReference type="ARBA" id="ARBA00023065"/>
    </source>
</evidence>
<keyword evidence="5" id="KW-0813">Transport</keyword>
<keyword evidence="11" id="KW-1185">Reference proteome</keyword>
<dbReference type="Pfam" id="PF00924">
    <property type="entry name" value="MS_channel_2nd"/>
    <property type="match status" value="1"/>
</dbReference>
<dbReference type="PANTHER" id="PTHR31618">
    <property type="entry name" value="MECHANOSENSITIVE ION CHANNEL PROTEIN 5"/>
    <property type="match status" value="1"/>
</dbReference>
<protein>
    <recommendedName>
        <fullName evidence="9">Mechanosensitive ion channel MscS domain-containing protein</fullName>
    </recommendedName>
</protein>
<dbReference type="GO" id="GO:0050982">
    <property type="term" value="P:detection of mechanical stimulus"/>
    <property type="evidence" value="ECO:0007669"/>
    <property type="project" value="TreeGrafter"/>
</dbReference>